<evidence type="ECO:0000256" key="6">
    <source>
        <dbReference type="ARBA" id="ARBA00023002"/>
    </source>
</evidence>
<dbReference type="InterPro" id="IPR026259">
    <property type="entry name" value="MauG/Cytc_peroxidase"/>
</dbReference>
<keyword evidence="7 8" id="KW-0408">Iron</keyword>
<dbReference type="PANTHER" id="PTHR30600">
    <property type="entry name" value="CYTOCHROME C PEROXIDASE-RELATED"/>
    <property type="match status" value="1"/>
</dbReference>
<dbReference type="PROSITE" id="PS51007">
    <property type="entry name" value="CYTC"/>
    <property type="match status" value="1"/>
</dbReference>
<dbReference type="SUPFAM" id="SSF46626">
    <property type="entry name" value="Cytochrome c"/>
    <property type="match status" value="2"/>
</dbReference>
<dbReference type="EMBL" id="CP068439">
    <property type="protein sequence ID" value="QQX78164.1"/>
    <property type="molecule type" value="Genomic_DNA"/>
</dbReference>
<dbReference type="InterPro" id="IPR051395">
    <property type="entry name" value="Cytochrome_c_Peroxidase/MauG"/>
</dbReference>
<sequence length="361" mass="39775">MQMFRLIFGLLALSLVTACSSDPDPVEPSEDYTPTPKPLTVPPIFERLLPPPTIPADNPQTVEGIALGKKLFFDPILSGDGTQACASCHKPANSFTDDLQFSVGIDGIEGTRNSMPLFNMAWNGNEKFFWDGRATSIEAQALEPVTNPIEMHNTWENAVASLQGHATYPELFYKAFGTRNITKELTAKAIAQFERTLISANSPFDKYLQGEGTLTPQELNGFQIFMDETRGDCFHCHGNENSPLWTDNIFHNNGLDAIITDKGLGNVTGDPSQDGWFKSPSLRNLAYTAPYMHDGRFATLDEVINHYSEGLVYSPTIDPLMKAVSRGGVQLSESEKADLKAFLLSLSDPSFINNPDFQDPN</sequence>
<accession>A0ABX7DVZ1</accession>
<dbReference type="GO" id="GO:0004601">
    <property type="term" value="F:peroxidase activity"/>
    <property type="evidence" value="ECO:0007669"/>
    <property type="project" value="UniProtKB-KW"/>
</dbReference>
<dbReference type="InterPro" id="IPR004852">
    <property type="entry name" value="Di-haem_cyt_c_peroxidsae"/>
</dbReference>
<evidence type="ECO:0000259" key="10">
    <source>
        <dbReference type="PROSITE" id="PS51007"/>
    </source>
</evidence>
<feature type="domain" description="Cytochrome c" evidence="10">
    <location>
        <begin position="216"/>
        <end position="347"/>
    </location>
</feature>
<dbReference type="PANTHER" id="PTHR30600:SF10">
    <property type="entry name" value="BLL6722 PROTEIN"/>
    <property type="match status" value="1"/>
</dbReference>
<evidence type="ECO:0000256" key="1">
    <source>
        <dbReference type="ARBA" id="ARBA00004418"/>
    </source>
</evidence>
<keyword evidence="11" id="KW-0575">Peroxidase</keyword>
<evidence type="ECO:0000256" key="4">
    <source>
        <dbReference type="ARBA" id="ARBA00022729"/>
    </source>
</evidence>
<evidence type="ECO:0000256" key="8">
    <source>
        <dbReference type="PROSITE-ProRule" id="PRU00433"/>
    </source>
</evidence>
<evidence type="ECO:0000256" key="7">
    <source>
        <dbReference type="ARBA" id="ARBA00023004"/>
    </source>
</evidence>
<dbReference type="InterPro" id="IPR009056">
    <property type="entry name" value="Cyt_c-like_dom"/>
</dbReference>
<dbReference type="PIRSF" id="PIRSF000294">
    <property type="entry name" value="Cytochrome-c_peroxidase"/>
    <property type="match status" value="1"/>
</dbReference>
<evidence type="ECO:0000256" key="2">
    <source>
        <dbReference type="ARBA" id="ARBA00022617"/>
    </source>
</evidence>
<gene>
    <name evidence="11" type="ORF">JK629_03900</name>
</gene>
<organism evidence="11 12">
    <name type="scientific">Aequorivita iocasae</name>
    <dbReference type="NCBI Taxonomy" id="2803865"/>
    <lineage>
        <taxon>Bacteria</taxon>
        <taxon>Pseudomonadati</taxon>
        <taxon>Bacteroidota</taxon>
        <taxon>Flavobacteriia</taxon>
        <taxon>Flavobacteriales</taxon>
        <taxon>Flavobacteriaceae</taxon>
        <taxon>Aequorivita</taxon>
    </lineage>
</organism>
<comment type="subcellular location">
    <subcellularLocation>
        <location evidence="1">Periplasm</location>
    </subcellularLocation>
</comment>
<dbReference type="Pfam" id="PF03150">
    <property type="entry name" value="CCP_MauG"/>
    <property type="match status" value="1"/>
</dbReference>
<keyword evidence="6" id="KW-0560">Oxidoreductase</keyword>
<keyword evidence="2 8" id="KW-0349">Heme</keyword>
<dbReference type="Proteomes" id="UP000629420">
    <property type="component" value="Chromosome"/>
</dbReference>
<protein>
    <submittedName>
        <fullName evidence="11">Cytochrome-c peroxidase</fullName>
    </submittedName>
</protein>
<keyword evidence="4 9" id="KW-0732">Signal</keyword>
<keyword evidence="5" id="KW-0574">Periplasm</keyword>
<keyword evidence="12" id="KW-1185">Reference proteome</keyword>
<evidence type="ECO:0000256" key="3">
    <source>
        <dbReference type="ARBA" id="ARBA00022723"/>
    </source>
</evidence>
<feature type="signal peptide" evidence="9">
    <location>
        <begin position="1"/>
        <end position="21"/>
    </location>
</feature>
<keyword evidence="3 8" id="KW-0479">Metal-binding</keyword>
<dbReference type="InterPro" id="IPR036909">
    <property type="entry name" value="Cyt_c-like_dom_sf"/>
</dbReference>
<evidence type="ECO:0000313" key="12">
    <source>
        <dbReference type="Proteomes" id="UP000629420"/>
    </source>
</evidence>
<dbReference type="PROSITE" id="PS51257">
    <property type="entry name" value="PROKAR_LIPOPROTEIN"/>
    <property type="match status" value="1"/>
</dbReference>
<feature type="chain" id="PRO_5045265624" evidence="9">
    <location>
        <begin position="22"/>
        <end position="361"/>
    </location>
</feature>
<reference evidence="11 12" key="1">
    <citation type="submission" date="2021-01" db="EMBL/GenBank/DDBJ databases">
        <title>Aequorivita sp. strain KX20305, a bacterium isolated from the sediment collected at a cold seep field in South China Sea.</title>
        <authorList>
            <person name="Zhang H."/>
            <person name="Li C."/>
        </authorList>
    </citation>
    <scope>NUCLEOTIDE SEQUENCE [LARGE SCALE GENOMIC DNA]</scope>
    <source>
        <strain evidence="11 12">KX20305</strain>
    </source>
</reference>
<name>A0ABX7DVZ1_9FLAO</name>
<evidence type="ECO:0000313" key="11">
    <source>
        <dbReference type="EMBL" id="QQX78164.1"/>
    </source>
</evidence>
<evidence type="ECO:0000256" key="9">
    <source>
        <dbReference type="SAM" id="SignalP"/>
    </source>
</evidence>
<proteinExistence type="predicted"/>
<evidence type="ECO:0000256" key="5">
    <source>
        <dbReference type="ARBA" id="ARBA00022764"/>
    </source>
</evidence>
<dbReference type="Gene3D" id="1.10.760.10">
    <property type="entry name" value="Cytochrome c-like domain"/>
    <property type="match status" value="2"/>
</dbReference>